<comment type="function">
    <text evidence="10">Acts as a component of the essential kinetochore-associated NDC80 complex, which is required for chromosome segregation and spindle checkpoint activity.</text>
</comment>
<feature type="domain" description="Kinetochore protein Ndc80 CH" evidence="12">
    <location>
        <begin position="41"/>
        <end position="156"/>
    </location>
</feature>
<feature type="compositionally biased region" description="Polar residues" evidence="11">
    <location>
        <begin position="1"/>
        <end position="13"/>
    </location>
</feature>
<name>A0A914D8Y5_9BILA</name>
<evidence type="ECO:0000256" key="4">
    <source>
        <dbReference type="ARBA" id="ARBA00022776"/>
    </source>
</evidence>
<dbReference type="PANTHER" id="PTHR10643:SF2">
    <property type="entry name" value="KINETOCHORE PROTEIN NDC80 HOMOLOG"/>
    <property type="match status" value="1"/>
</dbReference>
<keyword evidence="6" id="KW-0175">Coiled coil</keyword>
<dbReference type="InterPro" id="IPR038273">
    <property type="entry name" value="Ndc80_sf"/>
</dbReference>
<dbReference type="InterPro" id="IPR055260">
    <property type="entry name" value="Ndc80_CH"/>
</dbReference>
<evidence type="ECO:0000256" key="8">
    <source>
        <dbReference type="ARBA" id="ARBA00023306"/>
    </source>
</evidence>
<proteinExistence type="inferred from homology"/>
<dbReference type="InterPro" id="IPR005550">
    <property type="entry name" value="Kinetochore_Ndc80"/>
</dbReference>
<dbReference type="PANTHER" id="PTHR10643">
    <property type="entry name" value="KINETOCHORE PROTEIN NDC80"/>
    <property type="match status" value="1"/>
</dbReference>
<evidence type="ECO:0000256" key="6">
    <source>
        <dbReference type="ARBA" id="ARBA00023054"/>
    </source>
</evidence>
<evidence type="ECO:0000256" key="11">
    <source>
        <dbReference type="SAM" id="MobiDB-lite"/>
    </source>
</evidence>
<evidence type="ECO:0000256" key="10">
    <source>
        <dbReference type="RuleBase" id="RU368072"/>
    </source>
</evidence>
<dbReference type="AlphaFoldDB" id="A0A914D8Y5"/>
<keyword evidence="13" id="KW-1185">Reference proteome</keyword>
<keyword evidence="8 10" id="KW-0131">Cell cycle</keyword>
<evidence type="ECO:0000313" key="14">
    <source>
        <dbReference type="WBParaSite" id="ACRNAN_scaffold21307.g16988.t1"/>
    </source>
</evidence>
<evidence type="ECO:0000256" key="1">
    <source>
        <dbReference type="ARBA" id="ARBA00007050"/>
    </source>
</evidence>
<dbReference type="GO" id="GO:0031262">
    <property type="term" value="C:Ndc80 complex"/>
    <property type="evidence" value="ECO:0007669"/>
    <property type="project" value="UniProtKB-UniRule"/>
</dbReference>
<dbReference type="Gene3D" id="1.10.418.30">
    <property type="entry name" value="Ncd80 complex, Ncd80 subunit"/>
    <property type="match status" value="1"/>
</dbReference>
<keyword evidence="5 10" id="KW-0995">Kinetochore</keyword>
<dbReference type="GO" id="GO:0051301">
    <property type="term" value="P:cell division"/>
    <property type="evidence" value="ECO:0007669"/>
    <property type="project" value="UniProtKB-UniRule"/>
</dbReference>
<reference evidence="14" key="1">
    <citation type="submission" date="2022-11" db="UniProtKB">
        <authorList>
            <consortium name="WormBaseParasite"/>
        </authorList>
    </citation>
    <scope>IDENTIFICATION</scope>
</reference>
<feature type="region of interest" description="Disordered" evidence="11">
    <location>
        <begin position="1"/>
        <end position="55"/>
    </location>
</feature>
<sequence>MPRTPSTSRNTYGRDSMFSRPSYAPGDIPSTAKRQSVLPPRGGFKDTRPVNDKQYQNDCKGRIGNFLIENNAPGFNEKMLSEPNKSHFSKIFEFLYQKLDPSFNLTSSFKIEHVLPIFAALQYPVQLKTSDIQCLSAPFIWAPKVLPALDWLIELIM</sequence>
<keyword evidence="3 10" id="KW-0132">Cell division</keyword>
<evidence type="ECO:0000256" key="5">
    <source>
        <dbReference type="ARBA" id="ARBA00022838"/>
    </source>
</evidence>
<organism evidence="13 14">
    <name type="scientific">Acrobeloides nanus</name>
    <dbReference type="NCBI Taxonomy" id="290746"/>
    <lineage>
        <taxon>Eukaryota</taxon>
        <taxon>Metazoa</taxon>
        <taxon>Ecdysozoa</taxon>
        <taxon>Nematoda</taxon>
        <taxon>Chromadorea</taxon>
        <taxon>Rhabditida</taxon>
        <taxon>Tylenchina</taxon>
        <taxon>Cephalobomorpha</taxon>
        <taxon>Cephaloboidea</taxon>
        <taxon>Cephalobidae</taxon>
        <taxon>Acrobeloides</taxon>
    </lineage>
</organism>
<keyword evidence="9 10" id="KW-0137">Centromere</keyword>
<keyword evidence="2 10" id="KW-0158">Chromosome</keyword>
<comment type="subunit">
    <text evidence="10">Component of the NDC80 complex.</text>
</comment>
<evidence type="ECO:0000259" key="12">
    <source>
        <dbReference type="Pfam" id="PF03801"/>
    </source>
</evidence>
<accession>A0A914D8Y5</accession>
<dbReference type="WBParaSite" id="ACRNAN_scaffold21307.g16988.t1">
    <property type="protein sequence ID" value="ACRNAN_scaffold21307.g16988.t1"/>
    <property type="gene ID" value="ACRNAN_scaffold21307.g16988"/>
</dbReference>
<evidence type="ECO:0000256" key="3">
    <source>
        <dbReference type="ARBA" id="ARBA00022618"/>
    </source>
</evidence>
<dbReference type="Proteomes" id="UP000887540">
    <property type="component" value="Unplaced"/>
</dbReference>
<comment type="subcellular location">
    <subcellularLocation>
        <location evidence="10">Chromosome</location>
        <location evidence="10">Centromere</location>
        <location evidence="10">Kinetochore</location>
    </subcellularLocation>
    <subcellularLocation>
        <location evidence="10">Nucleus</location>
    </subcellularLocation>
</comment>
<evidence type="ECO:0000256" key="2">
    <source>
        <dbReference type="ARBA" id="ARBA00022454"/>
    </source>
</evidence>
<dbReference type="GO" id="GO:0051315">
    <property type="term" value="P:attachment of mitotic spindle microtubules to kinetochore"/>
    <property type="evidence" value="ECO:0007669"/>
    <property type="project" value="UniProtKB-UniRule"/>
</dbReference>
<evidence type="ECO:0000256" key="7">
    <source>
        <dbReference type="ARBA" id="ARBA00023242"/>
    </source>
</evidence>
<evidence type="ECO:0000313" key="13">
    <source>
        <dbReference type="Proteomes" id="UP000887540"/>
    </source>
</evidence>
<comment type="similarity">
    <text evidence="1 10">Belongs to the NDC80/HEC1 family.</text>
</comment>
<protein>
    <recommendedName>
        <fullName evidence="10">Kinetochore protein NDC80</fullName>
    </recommendedName>
</protein>
<keyword evidence="7 10" id="KW-0539">Nucleus</keyword>
<dbReference type="GO" id="GO:0005634">
    <property type="term" value="C:nucleus"/>
    <property type="evidence" value="ECO:0007669"/>
    <property type="project" value="UniProtKB-SubCell"/>
</dbReference>
<keyword evidence="4 10" id="KW-0498">Mitosis</keyword>
<evidence type="ECO:0000256" key="9">
    <source>
        <dbReference type="ARBA" id="ARBA00023328"/>
    </source>
</evidence>
<dbReference type="Pfam" id="PF03801">
    <property type="entry name" value="Ndc80_HEC"/>
    <property type="match status" value="1"/>
</dbReference>